<evidence type="ECO:0000313" key="2">
    <source>
        <dbReference type="EMBL" id="CUO47793.1"/>
    </source>
</evidence>
<evidence type="ECO:0000259" key="1">
    <source>
        <dbReference type="Pfam" id="PF13280"/>
    </source>
</evidence>
<name>A0A174FC84_9ACTN</name>
<dbReference type="Proteomes" id="UP000095468">
    <property type="component" value="Unassembled WGS sequence"/>
</dbReference>
<dbReference type="AlphaFoldDB" id="A0A174FC84"/>
<accession>A0A174FC84</accession>
<dbReference type="EMBL" id="CYYP01000016">
    <property type="protein sequence ID" value="CUO47793.1"/>
    <property type="molecule type" value="Genomic_DNA"/>
</dbReference>
<reference evidence="2 3" key="1">
    <citation type="submission" date="2015-09" db="EMBL/GenBank/DDBJ databases">
        <authorList>
            <consortium name="Pathogen Informatics"/>
        </authorList>
    </citation>
    <scope>NUCLEOTIDE SEQUENCE [LARGE SCALE GENOMIC DNA]</scope>
    <source>
        <strain evidence="2 3">2789STDY5608823</strain>
    </source>
</reference>
<protein>
    <recommendedName>
        <fullName evidence="1">WYL domain-containing protein</fullName>
    </recommendedName>
</protein>
<evidence type="ECO:0000313" key="3">
    <source>
        <dbReference type="Proteomes" id="UP000095468"/>
    </source>
</evidence>
<dbReference type="RefSeq" id="WP_055287288.1">
    <property type="nucleotide sequence ID" value="NZ_CYYP01000016.1"/>
</dbReference>
<organism evidence="2 3">
    <name type="scientific">Collinsella aerofaciens</name>
    <dbReference type="NCBI Taxonomy" id="74426"/>
    <lineage>
        <taxon>Bacteria</taxon>
        <taxon>Bacillati</taxon>
        <taxon>Actinomycetota</taxon>
        <taxon>Coriobacteriia</taxon>
        <taxon>Coriobacteriales</taxon>
        <taxon>Coriobacteriaceae</taxon>
        <taxon>Collinsella</taxon>
    </lineage>
</organism>
<dbReference type="InterPro" id="IPR026881">
    <property type="entry name" value="WYL_dom"/>
</dbReference>
<dbReference type="PROSITE" id="PS52050">
    <property type="entry name" value="WYL"/>
    <property type="match status" value="1"/>
</dbReference>
<dbReference type="PANTHER" id="PTHR34580:SF3">
    <property type="entry name" value="PROTEIN PAFB"/>
    <property type="match status" value="1"/>
</dbReference>
<dbReference type="InterPro" id="IPR051534">
    <property type="entry name" value="CBASS_pafABC_assoc_protein"/>
</dbReference>
<dbReference type="PANTHER" id="PTHR34580">
    <property type="match status" value="1"/>
</dbReference>
<proteinExistence type="predicted"/>
<feature type="domain" description="WYL" evidence="1">
    <location>
        <begin position="162"/>
        <end position="226"/>
    </location>
</feature>
<dbReference type="Pfam" id="PF13280">
    <property type="entry name" value="WYL"/>
    <property type="match status" value="1"/>
</dbReference>
<gene>
    <name evidence="2" type="ORF">ERS852381_01663</name>
</gene>
<sequence>MTASDTTETIKKGNSEPSFDKTAQRILNLFFVLNSSPEPLTTEQIVLDSDLGYGSGNIDSDKRKFRRDRDKLLERGILIKEVRPTGAQETEESSWTIDREHTFAAGGLITADDADILLNAIDQTLAAGSSTFAAPLADIRSKIAYLTGRTTVDEAPISRSPTVDAVWSAFAERCALRFLYQNGRGEQRERTVCVYGMFEREGVAYFCGLDNVTDDIRTFRCDRIVRAWRPSKAYVIPADFNLSDYLFFEFDFADRPPVAATFSFAPQTQIDMINGLTRGRGELVHTDVGWTWTVDVRDLEAGASFCMAHAMDGMRPVAPKSLKQAWNHLIERTVHEHARA</sequence>